<sequence>MTPAKLSFNLLAACLLGMIVVSSAYFYPSHPYGADSFAQCGTDKCYIDPDRSTSSSYKCPEGCGCISDRYNYGEYTGWGKCWKKHP</sequence>
<keyword evidence="1" id="KW-0732">Signal</keyword>
<feature type="signal peptide" evidence="1">
    <location>
        <begin position="1"/>
        <end position="24"/>
    </location>
</feature>
<protein>
    <submittedName>
        <fullName evidence="2">Putative secreted protein</fullName>
    </submittedName>
</protein>
<organism evidence="2">
    <name type="scientific">Amblyomma americanum</name>
    <name type="common">Lone star tick</name>
    <dbReference type="NCBI Taxonomy" id="6943"/>
    <lineage>
        <taxon>Eukaryota</taxon>
        <taxon>Metazoa</taxon>
        <taxon>Ecdysozoa</taxon>
        <taxon>Arthropoda</taxon>
        <taxon>Chelicerata</taxon>
        <taxon>Arachnida</taxon>
        <taxon>Acari</taxon>
        <taxon>Parasitiformes</taxon>
        <taxon>Ixodida</taxon>
        <taxon>Ixodoidea</taxon>
        <taxon>Ixodidae</taxon>
        <taxon>Amblyomminae</taxon>
        <taxon>Amblyomma</taxon>
    </lineage>
</organism>
<feature type="chain" id="PRO_5002202743" evidence="1">
    <location>
        <begin position="25"/>
        <end position="86"/>
    </location>
</feature>
<accession>A0A0C9SCR3</accession>
<dbReference type="AlphaFoldDB" id="A0A0C9SCR3"/>
<proteinExistence type="evidence at transcript level"/>
<reference evidence="2" key="1">
    <citation type="journal article" date="2015" name="PLoS ONE">
        <title>An Insight into the Sialome of the Lone Star Tick, Amblyomma americanum, with a Glimpse on Its Time Dependent Gene Expression.</title>
        <authorList>
            <person name="Karim S."/>
            <person name="Ribeiro J.M."/>
        </authorList>
    </citation>
    <scope>NUCLEOTIDE SEQUENCE</scope>
    <source>
        <tissue evidence="2">Salivary gland</tissue>
    </source>
</reference>
<evidence type="ECO:0000256" key="1">
    <source>
        <dbReference type="SAM" id="SignalP"/>
    </source>
</evidence>
<dbReference type="EMBL" id="GBZX01001173">
    <property type="protein sequence ID" value="JAG91567.1"/>
    <property type="molecule type" value="mRNA"/>
</dbReference>
<name>A0A0C9SCR3_AMBAM</name>
<evidence type="ECO:0000313" key="2">
    <source>
        <dbReference type="EMBL" id="JAG91567.1"/>
    </source>
</evidence>